<evidence type="ECO:0000313" key="4">
    <source>
        <dbReference type="Proteomes" id="UP000001449"/>
    </source>
</evidence>
<keyword evidence="2" id="KW-0812">Transmembrane</keyword>
<evidence type="ECO:0008006" key="5">
    <source>
        <dbReference type="Google" id="ProtNLM"/>
    </source>
</evidence>
<dbReference type="eggNOG" id="ENOG502SMVN">
    <property type="taxonomic scope" value="Eukaryota"/>
</dbReference>
<dbReference type="Proteomes" id="UP000001449">
    <property type="component" value="Chromosome 1"/>
</dbReference>
<evidence type="ECO:0000256" key="2">
    <source>
        <dbReference type="SAM" id="Phobius"/>
    </source>
</evidence>
<gene>
    <name evidence="3" type="ORF">THAPSDRAFT_1926</name>
</gene>
<dbReference type="InParanoid" id="B8BSB5"/>
<dbReference type="KEGG" id="tps:THAPSDRAFT_1926"/>
<feature type="region of interest" description="Disordered" evidence="1">
    <location>
        <begin position="442"/>
        <end position="473"/>
    </location>
</feature>
<evidence type="ECO:0000313" key="3">
    <source>
        <dbReference type="EMBL" id="EED96099.1"/>
    </source>
</evidence>
<proteinExistence type="predicted"/>
<dbReference type="AlphaFoldDB" id="B8BSB5"/>
<dbReference type="GeneID" id="7452546"/>
<evidence type="ECO:0000256" key="1">
    <source>
        <dbReference type="SAM" id="MobiDB-lite"/>
    </source>
</evidence>
<organism evidence="3 4">
    <name type="scientific">Thalassiosira pseudonana</name>
    <name type="common">Marine diatom</name>
    <name type="synonym">Cyclotella nana</name>
    <dbReference type="NCBI Taxonomy" id="35128"/>
    <lineage>
        <taxon>Eukaryota</taxon>
        <taxon>Sar</taxon>
        <taxon>Stramenopiles</taxon>
        <taxon>Ochrophyta</taxon>
        <taxon>Bacillariophyta</taxon>
        <taxon>Coscinodiscophyceae</taxon>
        <taxon>Thalassiosirophycidae</taxon>
        <taxon>Thalassiosirales</taxon>
        <taxon>Thalassiosiraceae</taxon>
        <taxon>Thalassiosira</taxon>
    </lineage>
</organism>
<dbReference type="RefSeq" id="XP_002286458.1">
    <property type="nucleotide sequence ID" value="XM_002286422.1"/>
</dbReference>
<feature type="transmembrane region" description="Helical" evidence="2">
    <location>
        <begin position="25"/>
        <end position="44"/>
    </location>
</feature>
<keyword evidence="4" id="KW-1185">Reference proteome</keyword>
<dbReference type="EMBL" id="CM000638">
    <property type="protein sequence ID" value="EED96099.1"/>
    <property type="molecule type" value="Genomic_DNA"/>
</dbReference>
<keyword evidence="2" id="KW-0472">Membrane</keyword>
<accession>B8BSB5</accession>
<sequence>MAKINKQSMKGNDGKARRQQLSQKILIVISAFASFLFVLHILGISPRSGGGINRGGGIRLSKEARLEALRRIGQGKGGRQPGASSSKQQHHGHGHEHNGGVKGLLSMREALTDPNYDPIAKKQAQHILAASTNLIDLEMPHHSSIKDNSYEGIIGVFCTLNFAAQKENPPELPMFRDVVANSNCDDKNHNQRIRVDLNTAVELAREFDLDVAKENLSGPSVLELKGVVFHESRCGSTLAANSMMALDPEHHRVYSESSPPIAAIRGCGEDFSDCSVEGSANLLKDVIYLMARSDDPKETNLFFKFQSAATRTMQSFRMAFPTTPWIFLYRDPVQVMMSQLDMPRISRANCVRSKNSSPMVHTFIKREGYQKDDLEDEEFCAIHLATLCESALENLEDANGVGMAVNYSPDLVHDFLDTVFPHHFNTPVDQAGRDRVLKVSGTYSKNRGQEAEGEFKPDSEKKEKHASKAIRDASTNFLQPPYDALGDSSFNIKNM</sequence>
<protein>
    <recommendedName>
        <fullName evidence="5">Sulfotransferase domain-containing protein</fullName>
    </recommendedName>
</protein>
<reference evidence="3 4" key="2">
    <citation type="journal article" date="2008" name="Nature">
        <title>The Phaeodactylum genome reveals the evolutionary history of diatom genomes.</title>
        <authorList>
            <person name="Bowler C."/>
            <person name="Allen A.E."/>
            <person name="Badger J.H."/>
            <person name="Grimwood J."/>
            <person name="Jabbari K."/>
            <person name="Kuo A."/>
            <person name="Maheswari U."/>
            <person name="Martens C."/>
            <person name="Maumus F."/>
            <person name="Otillar R.P."/>
            <person name="Rayko E."/>
            <person name="Salamov A."/>
            <person name="Vandepoele K."/>
            <person name="Beszteri B."/>
            <person name="Gruber A."/>
            <person name="Heijde M."/>
            <person name="Katinka M."/>
            <person name="Mock T."/>
            <person name="Valentin K."/>
            <person name="Verret F."/>
            <person name="Berges J.A."/>
            <person name="Brownlee C."/>
            <person name="Cadoret J.P."/>
            <person name="Chiovitti A."/>
            <person name="Choi C.J."/>
            <person name="Coesel S."/>
            <person name="De Martino A."/>
            <person name="Detter J.C."/>
            <person name="Durkin C."/>
            <person name="Falciatore A."/>
            <person name="Fournet J."/>
            <person name="Haruta M."/>
            <person name="Huysman M.J."/>
            <person name="Jenkins B.D."/>
            <person name="Jiroutova K."/>
            <person name="Jorgensen R.E."/>
            <person name="Joubert Y."/>
            <person name="Kaplan A."/>
            <person name="Kroger N."/>
            <person name="Kroth P.G."/>
            <person name="La Roche J."/>
            <person name="Lindquist E."/>
            <person name="Lommer M."/>
            <person name="Martin-Jezequel V."/>
            <person name="Lopez P.J."/>
            <person name="Lucas S."/>
            <person name="Mangogna M."/>
            <person name="McGinnis K."/>
            <person name="Medlin L.K."/>
            <person name="Montsant A."/>
            <person name="Oudot-Le Secq M.P."/>
            <person name="Napoli C."/>
            <person name="Obornik M."/>
            <person name="Parker M.S."/>
            <person name="Petit J.L."/>
            <person name="Porcel B.M."/>
            <person name="Poulsen N."/>
            <person name="Robison M."/>
            <person name="Rychlewski L."/>
            <person name="Rynearson T.A."/>
            <person name="Schmutz J."/>
            <person name="Shapiro H."/>
            <person name="Siaut M."/>
            <person name="Stanley M."/>
            <person name="Sussman M.R."/>
            <person name="Taylor A.R."/>
            <person name="Vardi A."/>
            <person name="von Dassow P."/>
            <person name="Vyverman W."/>
            <person name="Willis A."/>
            <person name="Wyrwicz L.S."/>
            <person name="Rokhsar D.S."/>
            <person name="Weissenbach J."/>
            <person name="Armbrust E.V."/>
            <person name="Green B.R."/>
            <person name="Van de Peer Y."/>
            <person name="Grigoriev I.V."/>
        </authorList>
    </citation>
    <scope>NUCLEOTIDE SEQUENCE [LARGE SCALE GENOMIC DNA]</scope>
    <source>
        <strain evidence="3 4">CCMP1335</strain>
    </source>
</reference>
<dbReference type="OMA" id="EFCAIHL"/>
<dbReference type="HOGENOM" id="CLU_595125_0_0_1"/>
<feature type="region of interest" description="Disordered" evidence="1">
    <location>
        <begin position="73"/>
        <end position="101"/>
    </location>
</feature>
<name>B8BSB5_THAPS</name>
<feature type="compositionally biased region" description="Basic and acidic residues" evidence="1">
    <location>
        <begin position="447"/>
        <end position="463"/>
    </location>
</feature>
<keyword evidence="2" id="KW-1133">Transmembrane helix</keyword>
<dbReference type="PaxDb" id="35128-Thaps1926"/>
<reference evidence="3 4" key="1">
    <citation type="journal article" date="2004" name="Science">
        <title>The genome of the diatom Thalassiosira pseudonana: ecology, evolution, and metabolism.</title>
        <authorList>
            <person name="Armbrust E.V."/>
            <person name="Berges J.A."/>
            <person name="Bowler C."/>
            <person name="Green B.R."/>
            <person name="Martinez D."/>
            <person name="Putnam N.H."/>
            <person name="Zhou S."/>
            <person name="Allen A.E."/>
            <person name="Apt K.E."/>
            <person name="Bechner M."/>
            <person name="Brzezinski M.A."/>
            <person name="Chaal B.K."/>
            <person name="Chiovitti A."/>
            <person name="Davis A.K."/>
            <person name="Demarest M.S."/>
            <person name="Detter J.C."/>
            <person name="Glavina T."/>
            <person name="Goodstein D."/>
            <person name="Hadi M.Z."/>
            <person name="Hellsten U."/>
            <person name="Hildebrand M."/>
            <person name="Jenkins B.D."/>
            <person name="Jurka J."/>
            <person name="Kapitonov V.V."/>
            <person name="Kroger N."/>
            <person name="Lau W.W."/>
            <person name="Lane T.W."/>
            <person name="Larimer F.W."/>
            <person name="Lippmeier J.C."/>
            <person name="Lucas S."/>
            <person name="Medina M."/>
            <person name="Montsant A."/>
            <person name="Obornik M."/>
            <person name="Parker M.S."/>
            <person name="Palenik B."/>
            <person name="Pazour G.J."/>
            <person name="Richardson P.M."/>
            <person name="Rynearson T.A."/>
            <person name="Saito M.A."/>
            <person name="Schwartz D.C."/>
            <person name="Thamatrakoln K."/>
            <person name="Valentin K."/>
            <person name="Vardi A."/>
            <person name="Wilkerson F.P."/>
            <person name="Rokhsar D.S."/>
        </authorList>
    </citation>
    <scope>NUCLEOTIDE SEQUENCE [LARGE SCALE GENOMIC DNA]</scope>
    <source>
        <strain evidence="3 4">CCMP1335</strain>
    </source>
</reference>